<keyword evidence="1" id="KW-0472">Membrane</keyword>
<keyword evidence="1" id="KW-0812">Transmembrane</keyword>
<protein>
    <submittedName>
        <fullName evidence="2">Uncharacterized protein</fullName>
    </submittedName>
</protein>
<organism evidence="2">
    <name type="scientific">hydrocarbon metagenome</name>
    <dbReference type="NCBI Taxonomy" id="938273"/>
    <lineage>
        <taxon>unclassified sequences</taxon>
        <taxon>metagenomes</taxon>
        <taxon>ecological metagenomes</taxon>
    </lineage>
</organism>
<evidence type="ECO:0000256" key="1">
    <source>
        <dbReference type="SAM" id="Phobius"/>
    </source>
</evidence>
<feature type="transmembrane region" description="Helical" evidence="1">
    <location>
        <begin position="86"/>
        <end position="105"/>
    </location>
</feature>
<accession>A0A0W8E6W8</accession>
<comment type="caution">
    <text evidence="2">The sequence shown here is derived from an EMBL/GenBank/DDBJ whole genome shotgun (WGS) entry which is preliminary data.</text>
</comment>
<sequence>MESIPDNMDLRMEKALKSWAEQGGLTSGKSAQLHEFIAELAHQERKRRLTRTACGFAAAVMACIWLLFASCPVAAAAYLGGPIPQPQIALSQVLCFTAVLTCFFLNQISHYPASKSFEVNYE</sequence>
<reference evidence="2" key="1">
    <citation type="journal article" date="2015" name="Proc. Natl. Acad. Sci. U.S.A.">
        <title>Networks of energetic and metabolic interactions define dynamics in microbial communities.</title>
        <authorList>
            <person name="Embree M."/>
            <person name="Liu J.K."/>
            <person name="Al-Bassam M.M."/>
            <person name="Zengler K."/>
        </authorList>
    </citation>
    <scope>NUCLEOTIDE SEQUENCE</scope>
</reference>
<keyword evidence="1" id="KW-1133">Transmembrane helix</keyword>
<feature type="transmembrane region" description="Helical" evidence="1">
    <location>
        <begin position="53"/>
        <end position="80"/>
    </location>
</feature>
<evidence type="ECO:0000313" key="2">
    <source>
        <dbReference type="EMBL" id="KUG04373.1"/>
    </source>
</evidence>
<dbReference type="AlphaFoldDB" id="A0A0W8E6W8"/>
<name>A0A0W8E6W8_9ZZZZ</name>
<proteinExistence type="predicted"/>
<gene>
    <name evidence="2" type="ORF">ASZ90_018214</name>
</gene>
<dbReference type="EMBL" id="LNQE01001850">
    <property type="protein sequence ID" value="KUG04373.1"/>
    <property type="molecule type" value="Genomic_DNA"/>
</dbReference>